<dbReference type="Proteomes" id="UP000298616">
    <property type="component" value="Chromosome"/>
</dbReference>
<evidence type="ECO:0000313" key="3">
    <source>
        <dbReference type="Proteomes" id="UP000298616"/>
    </source>
</evidence>
<reference evidence="2 3" key="1">
    <citation type="submission" date="2018-04" db="EMBL/GenBank/DDBJ databases">
        <title>Complete genome uncultured novel isolate.</title>
        <authorList>
            <person name="Merlino G."/>
        </authorList>
    </citation>
    <scope>NUCLEOTIDE SEQUENCE [LARGE SCALE GENOMIC DNA]</scope>
    <source>
        <strain evidence="3">R1DC9</strain>
    </source>
</reference>
<name>A0A4D7JFP6_9BACT</name>
<feature type="transmembrane region" description="Helical" evidence="1">
    <location>
        <begin position="43"/>
        <end position="60"/>
    </location>
</feature>
<feature type="transmembrane region" description="Helical" evidence="1">
    <location>
        <begin position="129"/>
        <end position="149"/>
    </location>
</feature>
<proteinExistence type="predicted"/>
<keyword evidence="1" id="KW-0812">Transmembrane</keyword>
<evidence type="ECO:0000313" key="2">
    <source>
        <dbReference type="EMBL" id="QCK14461.1"/>
    </source>
</evidence>
<feature type="transmembrane region" description="Helical" evidence="1">
    <location>
        <begin position="72"/>
        <end position="91"/>
    </location>
</feature>
<organism evidence="2 3">
    <name type="scientific">Mangrovivirga cuniculi</name>
    <dbReference type="NCBI Taxonomy" id="2715131"/>
    <lineage>
        <taxon>Bacteria</taxon>
        <taxon>Pseudomonadati</taxon>
        <taxon>Bacteroidota</taxon>
        <taxon>Cytophagia</taxon>
        <taxon>Cytophagales</taxon>
        <taxon>Mangrovivirgaceae</taxon>
        <taxon>Mangrovivirga</taxon>
    </lineage>
</organism>
<evidence type="ECO:0000256" key="1">
    <source>
        <dbReference type="SAM" id="Phobius"/>
    </source>
</evidence>
<dbReference type="AlphaFoldDB" id="A0A4D7JFP6"/>
<keyword evidence="1" id="KW-0472">Membrane</keyword>
<dbReference type="OrthoDB" id="7067875at2"/>
<dbReference type="RefSeq" id="WP_137090051.1">
    <property type="nucleotide sequence ID" value="NZ_CP028923.1"/>
</dbReference>
<gene>
    <name evidence="2" type="ORF">DCC35_06755</name>
</gene>
<sequence length="240" mass="28003">MNKTLKITITILLIINIVCSVIYFVDLELFLRLAKEDGLVENLTAITCLIFSLLLLSRYIKVSREKKAKWKLFNLMMIFALFFVFGEEISWGQRIFSIESSEFFLENNKQQETNLHNLEVLGIGINKLIFGKMLTVIFGIYFLFGYIIYRKNTSLRKIINEFGIPIPKASQTAVLLGITALVMSIDDSKKWELWELTFSVILLWVFIDPYNIEEKLFYTKKDLPVKKRMKIYPPTTIKVS</sequence>
<keyword evidence="1" id="KW-1133">Transmembrane helix</keyword>
<keyword evidence="3" id="KW-1185">Reference proteome</keyword>
<dbReference type="KEGG" id="fpf:DCC35_06755"/>
<feature type="transmembrane region" description="Helical" evidence="1">
    <location>
        <begin position="7"/>
        <end position="31"/>
    </location>
</feature>
<dbReference type="EMBL" id="CP028923">
    <property type="protein sequence ID" value="QCK14461.1"/>
    <property type="molecule type" value="Genomic_DNA"/>
</dbReference>
<protein>
    <submittedName>
        <fullName evidence="2">Uncharacterized protein</fullName>
    </submittedName>
</protein>
<accession>A0A4D7JFP6</accession>